<keyword evidence="6" id="KW-0418">Kinase</keyword>
<dbReference type="PROSITE" id="PS50112">
    <property type="entry name" value="PAS"/>
    <property type="match status" value="2"/>
</dbReference>
<dbReference type="Gene3D" id="3.30.565.10">
    <property type="entry name" value="Histidine kinase-like ATPase, C-terminal domain"/>
    <property type="match status" value="1"/>
</dbReference>
<feature type="domain" description="PAC" evidence="11">
    <location>
        <begin position="339"/>
        <end position="391"/>
    </location>
</feature>
<evidence type="ECO:0000313" key="12">
    <source>
        <dbReference type="EMBL" id="MCF6138914.1"/>
    </source>
</evidence>
<accession>A0ABS9H4N7</accession>
<keyword evidence="13" id="KW-1185">Reference proteome</keyword>
<dbReference type="Gene3D" id="3.30.450.20">
    <property type="entry name" value="PAS domain"/>
    <property type="match status" value="4"/>
</dbReference>
<dbReference type="InterPro" id="IPR036890">
    <property type="entry name" value="HATPase_C_sf"/>
</dbReference>
<dbReference type="InterPro" id="IPR001610">
    <property type="entry name" value="PAC"/>
</dbReference>
<dbReference type="InterPro" id="IPR000014">
    <property type="entry name" value="PAS"/>
</dbReference>
<dbReference type="SUPFAM" id="SSF47384">
    <property type="entry name" value="Homodimeric domain of signal transducing histidine kinase"/>
    <property type="match status" value="1"/>
</dbReference>
<dbReference type="PROSITE" id="PS50109">
    <property type="entry name" value="HIS_KIN"/>
    <property type="match status" value="1"/>
</dbReference>
<dbReference type="InterPro" id="IPR013655">
    <property type="entry name" value="PAS_fold_3"/>
</dbReference>
<sequence>MNPFNANTSDFKTSNYSPRKSFGFEVTDQVRDSLMFIVEKFEDTYRFVICHGSLLQKFGYDPNSFNGKRLEHCLPSSHAIRRVISYDQAWKGHAVTYEDTLNGIPYMGSVSPVYDHSGEITKLQGFCVDMSEKKRVEELLKKRENYFRTLVQHHPDGIFTLNRNGEFLFNNPEVSNICGYPEEELSDNHFLKLIVPEEKEAAINYFKKASKGELLQFDTVIYHKNGHRVEIEVTNIPIMIENEVHSVYGIVKDISELRKNQKEVHFLKNRISSSIYHSADSIAIFDMNNHLVSANPAFEKFFGWKESELMGKRVPYVPEELVEEYTKRINDVKRGRNSTNIETTRIRKDGTKFYVSVTLSPLKVEDGKIVGYTSITRDIHAQKVAEHELRNKNQQYKIITEHTMDLINVFDSQGKIKYSSPSHKTILGYEDLQDRPWTDLVHPDDLPDLIESIKVLKETQQPIKTEFRLKNAHGDWIILESYGTAVLNCQKELDSIVTISRDITERKTTEDFLRKSEKLAVLGQLAAGIAHEIRNPLTSLKGFTHLLKVNATPEESEYYQIMLSELERINTIVGEFMMLAKPQPKNTKRNDLRKILQEAASLLEAQANLHNIQFVMDFDVNLEIDCEADQLKQVCINLMKNGMEAMEESGGLLFIKAIHQEDTIIVSFKDEGCGIPKEQLNHIGEPFYTTKEKGTGLGMMICNKIMENHNGLIEIESELNQGTTVKLVFPK</sequence>
<keyword evidence="5" id="KW-0547">Nucleotide-binding</keyword>
<organism evidence="12 13">
    <name type="scientific">Pseudalkalibacillus berkeleyi</name>
    <dbReference type="NCBI Taxonomy" id="1069813"/>
    <lineage>
        <taxon>Bacteria</taxon>
        <taxon>Bacillati</taxon>
        <taxon>Bacillota</taxon>
        <taxon>Bacilli</taxon>
        <taxon>Bacillales</taxon>
        <taxon>Fictibacillaceae</taxon>
        <taxon>Pseudalkalibacillus</taxon>
    </lineage>
</organism>
<dbReference type="EC" id="2.7.13.3" evidence="2"/>
<dbReference type="PRINTS" id="PR00344">
    <property type="entry name" value="BCTRLSENSOR"/>
</dbReference>
<feature type="domain" description="PAS" evidence="10">
    <location>
        <begin position="143"/>
        <end position="213"/>
    </location>
</feature>
<dbReference type="InterPro" id="IPR000700">
    <property type="entry name" value="PAS-assoc_C"/>
</dbReference>
<feature type="domain" description="PAC" evidence="11">
    <location>
        <begin position="88"/>
        <end position="142"/>
    </location>
</feature>
<dbReference type="Pfam" id="PF00512">
    <property type="entry name" value="HisKA"/>
    <property type="match status" value="1"/>
</dbReference>
<dbReference type="Gene3D" id="1.10.287.130">
    <property type="match status" value="1"/>
</dbReference>
<evidence type="ECO:0000259" key="10">
    <source>
        <dbReference type="PROSITE" id="PS50112"/>
    </source>
</evidence>
<evidence type="ECO:0000256" key="5">
    <source>
        <dbReference type="ARBA" id="ARBA00022741"/>
    </source>
</evidence>
<dbReference type="PANTHER" id="PTHR43304">
    <property type="entry name" value="PHYTOCHROME-LIKE PROTEIN CPH1"/>
    <property type="match status" value="1"/>
</dbReference>
<evidence type="ECO:0000259" key="9">
    <source>
        <dbReference type="PROSITE" id="PS50109"/>
    </source>
</evidence>
<dbReference type="SMART" id="SM00387">
    <property type="entry name" value="HATPase_c"/>
    <property type="match status" value="1"/>
</dbReference>
<dbReference type="Proteomes" id="UP001649381">
    <property type="component" value="Unassembled WGS sequence"/>
</dbReference>
<keyword evidence="8" id="KW-0902">Two-component regulatory system</keyword>
<name>A0ABS9H4N7_9BACL</name>
<protein>
    <recommendedName>
        <fullName evidence="2">histidine kinase</fullName>
        <ecNumber evidence="2">2.7.13.3</ecNumber>
    </recommendedName>
</protein>
<dbReference type="SUPFAM" id="SSF55874">
    <property type="entry name" value="ATPase domain of HSP90 chaperone/DNA topoisomerase II/histidine kinase"/>
    <property type="match status" value="1"/>
</dbReference>
<dbReference type="Pfam" id="PF08447">
    <property type="entry name" value="PAS_3"/>
    <property type="match status" value="1"/>
</dbReference>
<dbReference type="SMART" id="SM00086">
    <property type="entry name" value="PAC"/>
    <property type="match status" value="3"/>
</dbReference>
<proteinExistence type="predicted"/>
<dbReference type="InterPro" id="IPR052162">
    <property type="entry name" value="Sensor_kinase/Photoreceptor"/>
</dbReference>
<dbReference type="SMART" id="SM00091">
    <property type="entry name" value="PAS"/>
    <property type="match status" value="3"/>
</dbReference>
<dbReference type="CDD" id="cd00130">
    <property type="entry name" value="PAS"/>
    <property type="match status" value="3"/>
</dbReference>
<dbReference type="SUPFAM" id="SSF55785">
    <property type="entry name" value="PYP-like sensor domain (PAS domain)"/>
    <property type="match status" value="4"/>
</dbReference>
<comment type="catalytic activity">
    <reaction evidence="1">
        <text>ATP + protein L-histidine = ADP + protein N-phospho-L-histidine.</text>
        <dbReference type="EC" id="2.7.13.3"/>
    </reaction>
</comment>
<dbReference type="EMBL" id="JAKIJS010000001">
    <property type="protein sequence ID" value="MCF6138914.1"/>
    <property type="molecule type" value="Genomic_DNA"/>
</dbReference>
<dbReference type="PANTHER" id="PTHR43304:SF1">
    <property type="entry name" value="PAC DOMAIN-CONTAINING PROTEIN"/>
    <property type="match status" value="1"/>
</dbReference>
<dbReference type="InterPro" id="IPR003661">
    <property type="entry name" value="HisK_dim/P_dom"/>
</dbReference>
<reference evidence="12 13" key="1">
    <citation type="submission" date="2022-01" db="EMBL/GenBank/DDBJ databases">
        <title>Alkalihalobacillus sp. EGI L200015, a novel bacterium isolated from a salt lake sediment.</title>
        <authorList>
            <person name="Gao L."/>
            <person name="Fang B.-Z."/>
            <person name="Li W.-J."/>
        </authorList>
    </citation>
    <scope>NUCLEOTIDE SEQUENCE [LARGE SCALE GENOMIC DNA]</scope>
    <source>
        <strain evidence="12 13">KCTC 12718</strain>
    </source>
</reference>
<keyword evidence="3" id="KW-0597">Phosphoprotein</keyword>
<dbReference type="InterPro" id="IPR005467">
    <property type="entry name" value="His_kinase_dom"/>
</dbReference>
<comment type="caution">
    <text evidence="12">The sequence shown here is derived from an EMBL/GenBank/DDBJ whole genome shotgun (WGS) entry which is preliminary data.</text>
</comment>
<dbReference type="PROSITE" id="PS50113">
    <property type="entry name" value="PAC"/>
    <property type="match status" value="3"/>
</dbReference>
<evidence type="ECO:0000256" key="1">
    <source>
        <dbReference type="ARBA" id="ARBA00000085"/>
    </source>
</evidence>
<feature type="domain" description="PAS" evidence="10">
    <location>
        <begin position="267"/>
        <end position="336"/>
    </location>
</feature>
<dbReference type="SMART" id="SM00388">
    <property type="entry name" value="HisKA"/>
    <property type="match status" value="1"/>
</dbReference>
<keyword evidence="4" id="KW-0808">Transferase</keyword>
<dbReference type="InterPro" id="IPR036097">
    <property type="entry name" value="HisK_dim/P_sf"/>
</dbReference>
<evidence type="ECO:0000256" key="4">
    <source>
        <dbReference type="ARBA" id="ARBA00022679"/>
    </source>
</evidence>
<dbReference type="CDD" id="cd00075">
    <property type="entry name" value="HATPase"/>
    <property type="match status" value="1"/>
</dbReference>
<dbReference type="InterPro" id="IPR035965">
    <property type="entry name" value="PAS-like_dom_sf"/>
</dbReference>
<dbReference type="RefSeq" id="WP_236337396.1">
    <property type="nucleotide sequence ID" value="NZ_JAKIJS010000001.1"/>
</dbReference>
<dbReference type="CDD" id="cd00082">
    <property type="entry name" value="HisKA"/>
    <property type="match status" value="1"/>
</dbReference>
<dbReference type="InterPro" id="IPR003594">
    <property type="entry name" value="HATPase_dom"/>
</dbReference>
<evidence type="ECO:0000259" key="11">
    <source>
        <dbReference type="PROSITE" id="PS50113"/>
    </source>
</evidence>
<dbReference type="Pfam" id="PF02518">
    <property type="entry name" value="HATPase_c"/>
    <property type="match status" value="1"/>
</dbReference>
<evidence type="ECO:0000256" key="8">
    <source>
        <dbReference type="ARBA" id="ARBA00023012"/>
    </source>
</evidence>
<evidence type="ECO:0000313" key="13">
    <source>
        <dbReference type="Proteomes" id="UP001649381"/>
    </source>
</evidence>
<evidence type="ECO:0000256" key="2">
    <source>
        <dbReference type="ARBA" id="ARBA00012438"/>
    </source>
</evidence>
<feature type="domain" description="PAC" evidence="11">
    <location>
        <begin position="463"/>
        <end position="515"/>
    </location>
</feature>
<keyword evidence="7" id="KW-0067">ATP-binding</keyword>
<gene>
    <name evidence="12" type="ORF">L2716_14340</name>
</gene>
<evidence type="ECO:0000256" key="3">
    <source>
        <dbReference type="ARBA" id="ARBA00022553"/>
    </source>
</evidence>
<feature type="domain" description="Histidine kinase" evidence="9">
    <location>
        <begin position="528"/>
        <end position="731"/>
    </location>
</feature>
<dbReference type="InterPro" id="IPR004358">
    <property type="entry name" value="Sig_transdc_His_kin-like_C"/>
</dbReference>
<dbReference type="NCBIfam" id="TIGR00229">
    <property type="entry name" value="sensory_box"/>
    <property type="match status" value="3"/>
</dbReference>
<dbReference type="Pfam" id="PF13426">
    <property type="entry name" value="PAS_9"/>
    <property type="match status" value="3"/>
</dbReference>
<evidence type="ECO:0000256" key="6">
    <source>
        <dbReference type="ARBA" id="ARBA00022777"/>
    </source>
</evidence>
<evidence type="ECO:0000256" key="7">
    <source>
        <dbReference type="ARBA" id="ARBA00022840"/>
    </source>
</evidence>